<dbReference type="EMBL" id="CAJNOW010008693">
    <property type="protein sequence ID" value="CAF1542439.1"/>
    <property type="molecule type" value="Genomic_DNA"/>
</dbReference>
<evidence type="ECO:0000313" key="1">
    <source>
        <dbReference type="EMBL" id="CAF1542439.1"/>
    </source>
</evidence>
<dbReference type="OrthoDB" id="9982415at2759"/>
<protein>
    <submittedName>
        <fullName evidence="4">Uncharacterized protein</fullName>
    </submittedName>
</protein>
<comment type="caution">
    <text evidence="4">The sequence shown here is derived from an EMBL/GenBank/DDBJ whole genome shotgun (WGS) entry which is preliminary data.</text>
</comment>
<evidence type="ECO:0000313" key="6">
    <source>
        <dbReference type="EMBL" id="CAF4130784.1"/>
    </source>
</evidence>
<dbReference type="EMBL" id="CAJOBJ010009149">
    <property type="protein sequence ID" value="CAF4130784.1"/>
    <property type="molecule type" value="Genomic_DNA"/>
</dbReference>
<dbReference type="Proteomes" id="UP000663887">
    <property type="component" value="Unassembled WGS sequence"/>
</dbReference>
<evidence type="ECO:0000313" key="3">
    <source>
        <dbReference type="EMBL" id="CAF2095926.1"/>
    </source>
</evidence>
<evidence type="ECO:0000313" key="5">
    <source>
        <dbReference type="EMBL" id="CAF4090857.1"/>
    </source>
</evidence>
<dbReference type="EMBL" id="CAJNOV010017144">
    <property type="protein sequence ID" value="CAF1600631.1"/>
    <property type="molecule type" value="Genomic_DNA"/>
</dbReference>
<dbReference type="Proteomes" id="UP000681720">
    <property type="component" value="Unassembled WGS sequence"/>
</dbReference>
<dbReference type="EMBL" id="CAJOBI010007632">
    <property type="protein sequence ID" value="CAF4090857.1"/>
    <property type="molecule type" value="Genomic_DNA"/>
</dbReference>
<accession>A0A816YZ54</accession>
<dbReference type="Proteomes" id="UP000663824">
    <property type="component" value="Unassembled WGS sequence"/>
</dbReference>
<organism evidence="4 8">
    <name type="scientific">Rotaria magnacalcarata</name>
    <dbReference type="NCBI Taxonomy" id="392030"/>
    <lineage>
        <taxon>Eukaryota</taxon>
        <taxon>Metazoa</taxon>
        <taxon>Spiralia</taxon>
        <taxon>Gnathifera</taxon>
        <taxon>Rotifera</taxon>
        <taxon>Eurotatoria</taxon>
        <taxon>Bdelloidea</taxon>
        <taxon>Philodinida</taxon>
        <taxon>Philodinidae</taxon>
        <taxon>Rotaria</taxon>
    </lineage>
</organism>
<evidence type="ECO:0000313" key="7">
    <source>
        <dbReference type="EMBL" id="CAF4140552.1"/>
    </source>
</evidence>
<dbReference type="Proteomes" id="UP000663855">
    <property type="component" value="Unassembled WGS sequence"/>
</dbReference>
<sequence>MSIEQTGSVSCYLPCGIPSVAICIVCNHHFCWDHFCEHRQIYEKYLDDVDSHQQPLSNCLAAYENVESKLRSTIDHWESHAMDDIHRSADDARKTLANHIENCRSHFEEESSTITGGKSTNRDAQLIQLEKLQNEYGHSLENIHIVQHCDQRRTLDIETTNPVKETFSSEPWKNAAQNYDNNMPKTRLGKRLIEQPLTENCVGNYWAVGGSDEYLLAQEYENKQLTFFDRHGKRGISMIWHHDVVIRDIQWNHDLRQFFILLDKKLILFDPVTRLFQEITHVTPYQTNSFRRCTCRNDRLFISYWCQESAVEWIQISSWTFQKRWLSPVTCRANEFITCIQLNSNDQLGLSIQDENNPLNRQCRFELRDLDLNTLRTISLDTISGIFSRMTPLPDGYWALLNVDNNLVFLLDEQCVVIDKIDPLHGPLCNIALIGRHTIVIRAAKKLIFYDVVFDEERQRQYI</sequence>
<dbReference type="Proteomes" id="UP000681967">
    <property type="component" value="Unassembled WGS sequence"/>
</dbReference>
<proteinExistence type="predicted"/>
<dbReference type="EMBL" id="CAJNRE010018585">
    <property type="protein sequence ID" value="CAF2170005.1"/>
    <property type="molecule type" value="Genomic_DNA"/>
</dbReference>
<dbReference type="SUPFAM" id="SSF101908">
    <property type="entry name" value="Putative isomerase YbhE"/>
    <property type="match status" value="1"/>
</dbReference>
<evidence type="ECO:0000313" key="8">
    <source>
        <dbReference type="Proteomes" id="UP000663824"/>
    </source>
</evidence>
<evidence type="ECO:0000313" key="2">
    <source>
        <dbReference type="EMBL" id="CAF1600631.1"/>
    </source>
</evidence>
<name>A0A816YZ54_9BILA</name>
<dbReference type="EMBL" id="CAJNRG010007544">
    <property type="protein sequence ID" value="CAF2095926.1"/>
    <property type="molecule type" value="Genomic_DNA"/>
</dbReference>
<reference evidence="4" key="1">
    <citation type="submission" date="2021-02" db="EMBL/GenBank/DDBJ databases">
        <authorList>
            <person name="Nowell W R."/>
        </authorList>
    </citation>
    <scope>NUCLEOTIDE SEQUENCE</scope>
</reference>
<dbReference type="Proteomes" id="UP000676336">
    <property type="component" value="Unassembled WGS sequence"/>
</dbReference>
<dbReference type="Proteomes" id="UP000663834">
    <property type="component" value="Unassembled WGS sequence"/>
</dbReference>
<gene>
    <name evidence="7" type="ORF">BYL167_LOCUS21001</name>
    <name evidence="2" type="ORF">CJN711_LOCUS35144</name>
    <name evidence="6" type="ORF">GIL414_LOCUS18515</name>
    <name evidence="1" type="ORF">KQP761_LOCUS17056</name>
    <name evidence="4" type="ORF">MBJ925_LOCUS33762</name>
    <name evidence="5" type="ORF">SMN809_LOCUS16829</name>
    <name evidence="3" type="ORF">XDN619_LOCUS17696</name>
</gene>
<dbReference type="EMBL" id="CAJOBH010009420">
    <property type="protein sequence ID" value="CAF4140552.1"/>
    <property type="molecule type" value="Genomic_DNA"/>
</dbReference>
<dbReference type="AlphaFoldDB" id="A0A816YZ54"/>
<evidence type="ECO:0000313" key="4">
    <source>
        <dbReference type="EMBL" id="CAF2170005.1"/>
    </source>
</evidence>